<reference evidence="1 2" key="1">
    <citation type="journal article" date="2021" name="J. Hered.">
        <title>A chromosome-level genome assembly of the parasitoid wasp, Cotesia glomerata (Hymenoptera: Braconidae).</title>
        <authorList>
            <person name="Pinto B.J."/>
            <person name="Weis J.J."/>
            <person name="Gamble T."/>
            <person name="Ode P.J."/>
            <person name="Paul R."/>
            <person name="Zaspel J.M."/>
        </authorList>
    </citation>
    <scope>NUCLEOTIDE SEQUENCE [LARGE SCALE GENOMIC DNA]</scope>
    <source>
        <strain evidence="1">CgM1</strain>
    </source>
</reference>
<proteinExistence type="predicted"/>
<sequence>MMGSVMSYEMIIPEEWYMNFSKHQIFDEILHRIKYLQQNGKEFEGSEFTIGEFKTNLSIFDVESCWYFTRKDDISINAQNYFFSGNLMNEMFPDVRSIYAINQQRRNLQIMSFNLTNMNLINDDDGFYEEDRLDYLNSSEGILQYNAIIPKEWLARWTLAEIVQEVNLRIATIMRNEGDLDNAMFTIAGQTTILKIVNERFYWWFKKWNHDYPKIDEYHFTDNVLINYFHELIIEKMDT</sequence>
<dbReference type="AlphaFoldDB" id="A0AAV7HW37"/>
<accession>A0AAV7HW37</accession>
<dbReference type="EMBL" id="JAHXZJ010002982">
    <property type="protein sequence ID" value="KAH0534978.1"/>
    <property type="molecule type" value="Genomic_DNA"/>
</dbReference>
<gene>
    <name evidence="1" type="ORF">KQX54_011215</name>
</gene>
<dbReference type="Proteomes" id="UP000826195">
    <property type="component" value="Unassembled WGS sequence"/>
</dbReference>
<evidence type="ECO:0000313" key="2">
    <source>
        <dbReference type="Proteomes" id="UP000826195"/>
    </source>
</evidence>
<organism evidence="1 2">
    <name type="scientific">Cotesia glomerata</name>
    <name type="common">Lepidopteran parasitic wasp</name>
    <name type="synonym">Apanteles glomeratus</name>
    <dbReference type="NCBI Taxonomy" id="32391"/>
    <lineage>
        <taxon>Eukaryota</taxon>
        <taxon>Metazoa</taxon>
        <taxon>Ecdysozoa</taxon>
        <taxon>Arthropoda</taxon>
        <taxon>Hexapoda</taxon>
        <taxon>Insecta</taxon>
        <taxon>Pterygota</taxon>
        <taxon>Neoptera</taxon>
        <taxon>Endopterygota</taxon>
        <taxon>Hymenoptera</taxon>
        <taxon>Apocrita</taxon>
        <taxon>Ichneumonoidea</taxon>
        <taxon>Braconidae</taxon>
        <taxon>Microgastrinae</taxon>
        <taxon>Cotesia</taxon>
    </lineage>
</organism>
<protein>
    <submittedName>
        <fullName evidence="1">Uncharacterized protein</fullName>
    </submittedName>
</protein>
<evidence type="ECO:0000313" key="1">
    <source>
        <dbReference type="EMBL" id="KAH0534978.1"/>
    </source>
</evidence>
<comment type="caution">
    <text evidence="1">The sequence shown here is derived from an EMBL/GenBank/DDBJ whole genome shotgun (WGS) entry which is preliminary data.</text>
</comment>
<keyword evidence="2" id="KW-1185">Reference proteome</keyword>
<name>A0AAV7HW37_COTGL</name>